<dbReference type="InterPro" id="IPR005471">
    <property type="entry name" value="Tscrpt_reg_IclR_N"/>
</dbReference>
<dbReference type="RefSeq" id="WP_165277048.1">
    <property type="nucleotide sequence ID" value="NZ_JAUZQE010000055.1"/>
</dbReference>
<keyword evidence="3" id="KW-0804">Transcription</keyword>
<dbReference type="InterPro" id="IPR036390">
    <property type="entry name" value="WH_DNA-bd_sf"/>
</dbReference>
<dbReference type="InterPro" id="IPR050707">
    <property type="entry name" value="HTH_MetabolicPath_Reg"/>
</dbReference>
<dbReference type="Gene3D" id="3.30.450.40">
    <property type="match status" value="1"/>
</dbReference>
<dbReference type="PANTHER" id="PTHR30136:SF24">
    <property type="entry name" value="HTH-TYPE TRANSCRIPTIONAL REPRESSOR ALLR"/>
    <property type="match status" value="1"/>
</dbReference>
<comment type="caution">
    <text evidence="6">The sequence shown here is derived from an EMBL/GenBank/DDBJ whole genome shotgun (WGS) entry which is preliminary data.</text>
</comment>
<accession>A0ABU1D9T6</accession>
<dbReference type="Proteomes" id="UP001232156">
    <property type="component" value="Unassembled WGS sequence"/>
</dbReference>
<dbReference type="InterPro" id="IPR029016">
    <property type="entry name" value="GAF-like_dom_sf"/>
</dbReference>
<dbReference type="PANTHER" id="PTHR30136">
    <property type="entry name" value="HELIX-TURN-HELIX TRANSCRIPTIONAL REGULATOR, ICLR FAMILY"/>
    <property type="match status" value="1"/>
</dbReference>
<dbReference type="EMBL" id="JAUZQE010000055">
    <property type="protein sequence ID" value="MDR4127116.1"/>
    <property type="molecule type" value="Genomic_DNA"/>
</dbReference>
<dbReference type="InterPro" id="IPR036388">
    <property type="entry name" value="WH-like_DNA-bd_sf"/>
</dbReference>
<gene>
    <name evidence="6" type="ORF">Q8947_14140</name>
</gene>
<dbReference type="Pfam" id="PF09339">
    <property type="entry name" value="HTH_IclR"/>
    <property type="match status" value="1"/>
</dbReference>
<evidence type="ECO:0000256" key="3">
    <source>
        <dbReference type="ARBA" id="ARBA00023163"/>
    </source>
</evidence>
<dbReference type="InterPro" id="IPR014757">
    <property type="entry name" value="Tscrpt_reg_IclR_C"/>
</dbReference>
<keyword evidence="1" id="KW-0805">Transcription regulation</keyword>
<name>A0ABU1D9T6_9BURK</name>
<proteinExistence type="predicted"/>
<keyword evidence="7" id="KW-1185">Reference proteome</keyword>
<evidence type="ECO:0000313" key="6">
    <source>
        <dbReference type="EMBL" id="MDR4127116.1"/>
    </source>
</evidence>
<dbReference type="SUPFAM" id="SSF55781">
    <property type="entry name" value="GAF domain-like"/>
    <property type="match status" value="1"/>
</dbReference>
<feature type="domain" description="IclR-ED" evidence="5">
    <location>
        <begin position="78"/>
        <end position="265"/>
    </location>
</feature>
<evidence type="ECO:0000313" key="7">
    <source>
        <dbReference type="Proteomes" id="UP001232156"/>
    </source>
</evidence>
<feature type="domain" description="HTH iclR-type" evidence="4">
    <location>
        <begin position="16"/>
        <end position="77"/>
    </location>
</feature>
<dbReference type="PROSITE" id="PS51078">
    <property type="entry name" value="ICLR_ED"/>
    <property type="match status" value="1"/>
</dbReference>
<dbReference type="PROSITE" id="PS51077">
    <property type="entry name" value="HTH_ICLR"/>
    <property type="match status" value="1"/>
</dbReference>
<evidence type="ECO:0000256" key="2">
    <source>
        <dbReference type="ARBA" id="ARBA00023125"/>
    </source>
</evidence>
<sequence length="271" mass="29145">MTKKRSEALDNDANRSGSVEKACRILKAMTDPSNQRLTDIAAHCGMGKSTVMRILDTLISEGLVLRDPETKRYCLGPEMARIGASAREKVDWRDVGRASLMRLADEFQDMVILAVLNGVETVCVDFQKGSYPIQANFQELGSRRTLGVGSGGVAVLAAMSESERETALRLVRPRLARYPLITDSLLRDRVDAAIRNGHAVLLDVVVEHMGGIAVAVLAPNGRPLAALSIAALSDRIQSREAELAASLKKEAAAIGARLAEQDWGPTASVGL</sequence>
<reference evidence="6 7" key="1">
    <citation type="submission" date="2023-08" db="EMBL/GenBank/DDBJ databases">
        <title>Alcaligenaceae gen. nov., a novel taxon isolated from the sludge of Yixing Pesticide Factory.</title>
        <authorList>
            <person name="Ruan L."/>
        </authorList>
    </citation>
    <scope>NUCLEOTIDE SEQUENCE [LARGE SCALE GENOMIC DNA]</scope>
    <source>
        <strain evidence="6 7">LG-2</strain>
    </source>
</reference>
<dbReference type="SMART" id="SM00346">
    <property type="entry name" value="HTH_ICLR"/>
    <property type="match status" value="1"/>
</dbReference>
<evidence type="ECO:0000259" key="4">
    <source>
        <dbReference type="PROSITE" id="PS51077"/>
    </source>
</evidence>
<organism evidence="6 7">
    <name type="scientific">Yanghanlia caeni</name>
    <dbReference type="NCBI Taxonomy" id="3064283"/>
    <lineage>
        <taxon>Bacteria</taxon>
        <taxon>Pseudomonadati</taxon>
        <taxon>Pseudomonadota</taxon>
        <taxon>Betaproteobacteria</taxon>
        <taxon>Burkholderiales</taxon>
        <taxon>Alcaligenaceae</taxon>
        <taxon>Yanghanlia</taxon>
    </lineage>
</organism>
<dbReference type="Pfam" id="PF01614">
    <property type="entry name" value="IclR_C"/>
    <property type="match status" value="1"/>
</dbReference>
<evidence type="ECO:0000256" key="1">
    <source>
        <dbReference type="ARBA" id="ARBA00023015"/>
    </source>
</evidence>
<protein>
    <submittedName>
        <fullName evidence="6">IclR family transcriptional regulator</fullName>
    </submittedName>
</protein>
<keyword evidence="2" id="KW-0238">DNA-binding</keyword>
<evidence type="ECO:0000259" key="5">
    <source>
        <dbReference type="PROSITE" id="PS51078"/>
    </source>
</evidence>
<dbReference type="SUPFAM" id="SSF46785">
    <property type="entry name" value="Winged helix' DNA-binding domain"/>
    <property type="match status" value="1"/>
</dbReference>
<dbReference type="Gene3D" id="1.10.10.10">
    <property type="entry name" value="Winged helix-like DNA-binding domain superfamily/Winged helix DNA-binding domain"/>
    <property type="match status" value="1"/>
</dbReference>